<comment type="caution">
    <text evidence="2">The sequence shown here is derived from an EMBL/GenBank/DDBJ whole genome shotgun (WGS) entry which is preliminary data.</text>
</comment>
<evidence type="ECO:0000313" key="3">
    <source>
        <dbReference type="Proteomes" id="UP001642464"/>
    </source>
</evidence>
<feature type="compositionally biased region" description="Polar residues" evidence="1">
    <location>
        <begin position="286"/>
        <end position="303"/>
    </location>
</feature>
<gene>
    <name evidence="2" type="ORF">SCF082_LOCUS26545</name>
</gene>
<evidence type="ECO:0000256" key="1">
    <source>
        <dbReference type="SAM" id="MobiDB-lite"/>
    </source>
</evidence>
<sequence>MLSIRFACQSDAAEWHEVALQKFSRRLGVYSWELLEAGLQLRLRLDQGPWSDLVLLEADESGAAGRSIQLWQGVDGAAAGATVERLCGSLVNDSNPLGQGVLCNPLSLDVLNGWDAKHNTLHQRPTESHGFSTAKPPEVANLCHKRAVLGPLDCMKRQAKVGGNALAIQNQANAILEQQKDMPTIPPGIDRQEFLKEVAKHTMRDDWSCAAGPPKMNDEEMPGLRYGASLEIRPKLLVLPCPCPGGSFNKAWRDSSGSLQPSGLWARWPKADAEEHGLPALFPTNDGLQATGGSPSHESGESQPYSFNALGGALKGAVASSVGVGGMYHPGGEPYSADYGCLKGFKMSDGPMGGMQPGKRWWNMPDHTEVAIATPCPCMLGTFDGDLQPKVATKLQEALSAERGPPSDAWDHSIDDRYSLGVPKVPAWQTSSNLGWMAVLLATLVGRSQSLLGRERNQAVLKGFL</sequence>
<dbReference type="EMBL" id="CAXAMM010020125">
    <property type="protein sequence ID" value="CAK9047349.1"/>
    <property type="molecule type" value="Genomic_DNA"/>
</dbReference>
<name>A0ABP0MB24_9DINO</name>
<dbReference type="Proteomes" id="UP001642464">
    <property type="component" value="Unassembled WGS sequence"/>
</dbReference>
<evidence type="ECO:0000313" key="2">
    <source>
        <dbReference type="EMBL" id="CAK9047349.1"/>
    </source>
</evidence>
<protein>
    <submittedName>
        <fullName evidence="2">Uncharacterized protein</fullName>
    </submittedName>
</protein>
<accession>A0ABP0MB24</accession>
<organism evidence="2 3">
    <name type="scientific">Durusdinium trenchii</name>
    <dbReference type="NCBI Taxonomy" id="1381693"/>
    <lineage>
        <taxon>Eukaryota</taxon>
        <taxon>Sar</taxon>
        <taxon>Alveolata</taxon>
        <taxon>Dinophyceae</taxon>
        <taxon>Suessiales</taxon>
        <taxon>Symbiodiniaceae</taxon>
        <taxon>Durusdinium</taxon>
    </lineage>
</organism>
<feature type="region of interest" description="Disordered" evidence="1">
    <location>
        <begin position="284"/>
        <end position="303"/>
    </location>
</feature>
<reference evidence="2 3" key="1">
    <citation type="submission" date="2024-02" db="EMBL/GenBank/DDBJ databases">
        <authorList>
            <person name="Chen Y."/>
            <person name="Shah S."/>
            <person name="Dougan E. K."/>
            <person name="Thang M."/>
            <person name="Chan C."/>
        </authorList>
    </citation>
    <scope>NUCLEOTIDE SEQUENCE [LARGE SCALE GENOMIC DNA]</scope>
</reference>
<keyword evidence="3" id="KW-1185">Reference proteome</keyword>
<proteinExistence type="predicted"/>